<proteinExistence type="predicted"/>
<dbReference type="EMBL" id="JADCNL010000472">
    <property type="protein sequence ID" value="KAG0447424.1"/>
    <property type="molecule type" value="Genomic_DNA"/>
</dbReference>
<dbReference type="InterPro" id="IPR036047">
    <property type="entry name" value="F-box-like_dom_sf"/>
</dbReference>
<feature type="compositionally biased region" description="Low complexity" evidence="1">
    <location>
        <begin position="17"/>
        <end position="29"/>
    </location>
</feature>
<evidence type="ECO:0000313" key="3">
    <source>
        <dbReference type="Proteomes" id="UP000636800"/>
    </source>
</evidence>
<feature type="region of interest" description="Disordered" evidence="1">
    <location>
        <begin position="1"/>
        <end position="46"/>
    </location>
</feature>
<dbReference type="SUPFAM" id="SSF50998">
    <property type="entry name" value="Quinoprotein alcohol dehydrogenase-like"/>
    <property type="match status" value="1"/>
</dbReference>
<name>A0A835P6F5_VANPL</name>
<dbReference type="Proteomes" id="UP000636800">
    <property type="component" value="Unassembled WGS sequence"/>
</dbReference>
<dbReference type="Gene3D" id="2.130.10.10">
    <property type="entry name" value="YVTN repeat-like/Quinoprotein amine dehydrogenase"/>
    <property type="match status" value="1"/>
</dbReference>
<dbReference type="InterPro" id="IPR011047">
    <property type="entry name" value="Quinoprotein_ADH-like_sf"/>
</dbReference>
<gene>
    <name evidence="2" type="ORF">HPP92_028362</name>
</gene>
<dbReference type="InterPro" id="IPR015943">
    <property type="entry name" value="WD40/YVTN_repeat-like_dom_sf"/>
</dbReference>
<evidence type="ECO:0000256" key="1">
    <source>
        <dbReference type="SAM" id="MobiDB-lite"/>
    </source>
</evidence>
<sequence>MSGGRRPPPLPVESQTGGQRRQQQAAGAGDSSRLRANDPSSSRPRSVDVLWPEHFVEAVAVRVAENAATFDGRLAAAPAVVAFFQVCSAWRAISWSELLWEELTHRVWSPRRRRRRLHPSWRQEFITLHRIAANFRSGRCLHSQPVHPPPSPARSCRRLALSDCKLAAGFTDGHVHLYDLPSAAFLGSYDLHLQRDRLGRFSRSISGIILRRRRLIFASQDGDIGVAPISSAENGNVTARRARAGNPVEDGTLVDFTGDGRWWVGLFAGVPGRSWRVWDGETEEEVFAGGSLTDLESVAGWHMLADISGPSVARIGVAEEGLVVGCTATRLQAVRVEDGGAVGEGLDVELRAAAVDGMGASEGRVVVVEGGWLGVVRVAQTMEEVCSFGLATGRRRGDEGRVLGCMNWGYVVVWVEGGVGRIWDAANGELLYGFRERVGETVATAASDRYVAAWAEDSGLHLWDFGAGL</sequence>
<keyword evidence="3" id="KW-1185">Reference proteome</keyword>
<reference evidence="2 3" key="1">
    <citation type="journal article" date="2020" name="Nat. Food">
        <title>A phased Vanilla planifolia genome enables genetic improvement of flavour and production.</title>
        <authorList>
            <person name="Hasing T."/>
            <person name="Tang H."/>
            <person name="Brym M."/>
            <person name="Khazi F."/>
            <person name="Huang T."/>
            <person name="Chambers A.H."/>
        </authorList>
    </citation>
    <scope>NUCLEOTIDE SEQUENCE [LARGE SCALE GENOMIC DNA]</scope>
    <source>
        <tissue evidence="2">Leaf</tissue>
    </source>
</reference>
<comment type="caution">
    <text evidence="2">The sequence shown here is derived from an EMBL/GenBank/DDBJ whole genome shotgun (WGS) entry which is preliminary data.</text>
</comment>
<accession>A0A835P6F5</accession>
<evidence type="ECO:0000313" key="2">
    <source>
        <dbReference type="EMBL" id="KAG0447424.1"/>
    </source>
</evidence>
<dbReference type="AlphaFoldDB" id="A0A835P6F5"/>
<organism evidence="2 3">
    <name type="scientific">Vanilla planifolia</name>
    <name type="common">Vanilla</name>
    <dbReference type="NCBI Taxonomy" id="51239"/>
    <lineage>
        <taxon>Eukaryota</taxon>
        <taxon>Viridiplantae</taxon>
        <taxon>Streptophyta</taxon>
        <taxon>Embryophyta</taxon>
        <taxon>Tracheophyta</taxon>
        <taxon>Spermatophyta</taxon>
        <taxon>Magnoliopsida</taxon>
        <taxon>Liliopsida</taxon>
        <taxon>Asparagales</taxon>
        <taxon>Orchidaceae</taxon>
        <taxon>Vanilloideae</taxon>
        <taxon>Vanilleae</taxon>
        <taxon>Vanilla</taxon>
    </lineage>
</organism>
<dbReference type="PANTHER" id="PTHR19855:SF31">
    <property type="entry name" value="TRANSCRIPTIONAL REGULATOR STERILE APETALA"/>
    <property type="match status" value="1"/>
</dbReference>
<dbReference type="PANTHER" id="PTHR19855">
    <property type="entry name" value="WD40 REPEAT PROTEIN 12, 37"/>
    <property type="match status" value="1"/>
</dbReference>
<protein>
    <submittedName>
        <fullName evidence="2">Uncharacterized protein</fullName>
    </submittedName>
</protein>
<dbReference type="SUPFAM" id="SSF81383">
    <property type="entry name" value="F-box domain"/>
    <property type="match status" value="1"/>
</dbReference>
<feature type="compositionally biased region" description="Pro residues" evidence="1">
    <location>
        <begin position="1"/>
        <end position="11"/>
    </location>
</feature>